<feature type="domain" description="Atrophied bacterial Ig" evidence="2">
    <location>
        <begin position="252"/>
        <end position="315"/>
    </location>
</feature>
<dbReference type="Pfam" id="PF07944">
    <property type="entry name" value="Beta-AFase-like_GH127_cat"/>
    <property type="match status" value="1"/>
</dbReference>
<dbReference type="InterPro" id="IPR013320">
    <property type="entry name" value="ConA-like_dom_sf"/>
</dbReference>
<dbReference type="Gene3D" id="2.60.120.200">
    <property type="match status" value="1"/>
</dbReference>
<dbReference type="InterPro" id="IPR012878">
    <property type="entry name" value="Beta-AFase-like_GH127_cat"/>
</dbReference>
<dbReference type="SUPFAM" id="SSF48208">
    <property type="entry name" value="Six-hairpin glycosidases"/>
    <property type="match status" value="1"/>
</dbReference>
<dbReference type="Pfam" id="PF13385">
    <property type="entry name" value="Laminin_G_3"/>
    <property type="match status" value="1"/>
</dbReference>
<dbReference type="GO" id="GO:0005975">
    <property type="term" value="P:carbohydrate metabolic process"/>
    <property type="evidence" value="ECO:0007669"/>
    <property type="project" value="InterPro"/>
</dbReference>
<organism evidence="4 5">
    <name type="scientific">Sporofaciens musculi</name>
    <dbReference type="NCBI Taxonomy" id="2681861"/>
    <lineage>
        <taxon>Bacteria</taxon>
        <taxon>Bacillati</taxon>
        <taxon>Bacillota</taxon>
        <taxon>Clostridia</taxon>
        <taxon>Lachnospirales</taxon>
        <taxon>Lachnospiraceae</taxon>
        <taxon>Sporofaciens</taxon>
    </lineage>
</organism>
<protein>
    <recommendedName>
        <fullName evidence="6">Non-reducing end beta-L-arabinofuranosidase</fullName>
    </recommendedName>
</protein>
<name>A0A7X3MGN8_9FIRM</name>
<dbReference type="AlphaFoldDB" id="A0A7X3MGN8"/>
<evidence type="ECO:0000313" key="5">
    <source>
        <dbReference type="Proteomes" id="UP000460412"/>
    </source>
</evidence>
<dbReference type="Proteomes" id="UP000460412">
    <property type="component" value="Unassembled WGS sequence"/>
</dbReference>
<evidence type="ECO:0008006" key="6">
    <source>
        <dbReference type="Google" id="ProtNLM"/>
    </source>
</evidence>
<feature type="domain" description="Non-reducing end beta-L-arabinofuranosidase-like GH127 middle" evidence="3">
    <location>
        <begin position="864"/>
        <end position="959"/>
    </location>
</feature>
<dbReference type="InterPro" id="IPR046780">
    <property type="entry name" value="aBig_2"/>
</dbReference>
<dbReference type="InterPro" id="IPR049046">
    <property type="entry name" value="Beta-AFase-like_GH127_middle"/>
</dbReference>
<dbReference type="InterPro" id="IPR008928">
    <property type="entry name" value="6-hairpin_glycosidase_sf"/>
</dbReference>
<reference evidence="4 5" key="1">
    <citation type="submission" date="2019-12" db="EMBL/GenBank/DDBJ databases">
        <title>Sporaefaciens musculi gen. nov., sp. nov., a novel bacterium isolated from the caecum of an obese mouse.</title>
        <authorList>
            <person name="Rasmussen T.S."/>
            <person name="Streidl T."/>
            <person name="Hitch T.C.A."/>
            <person name="Wortmann E."/>
            <person name="Deptula P."/>
            <person name="Hansen M."/>
            <person name="Nielsen D.S."/>
            <person name="Clavel T."/>
            <person name="Vogensen F.K."/>
        </authorList>
    </citation>
    <scope>NUCLEOTIDE SEQUENCE [LARGE SCALE GENOMIC DNA]</scope>
    <source>
        <strain evidence="4 5">WCA-9-b2</strain>
    </source>
</reference>
<proteinExistence type="predicted"/>
<gene>
    <name evidence="4" type="ORF">GN277_11765</name>
</gene>
<keyword evidence="5" id="KW-1185">Reference proteome</keyword>
<dbReference type="PANTHER" id="PTHR31151:SF0">
    <property type="entry name" value="PROLINE-TRNA LIGASE (DUF1680)"/>
    <property type="match status" value="1"/>
</dbReference>
<dbReference type="PANTHER" id="PTHR31151">
    <property type="entry name" value="PROLINE-TRNA LIGASE (DUF1680)"/>
    <property type="match status" value="1"/>
</dbReference>
<feature type="domain" description="Non-reducing end beta-L-arabinofuranosidase-like GH127 catalytic" evidence="1">
    <location>
        <begin position="440"/>
        <end position="852"/>
    </location>
</feature>
<evidence type="ECO:0000313" key="4">
    <source>
        <dbReference type="EMBL" id="MXP76039.1"/>
    </source>
</evidence>
<sequence>MSTTANTTAHYDFSKVSSTIVPDLTGNGYAGVIRGCDRGGAYMDTASVFGHELPVLTLTGGKEGGFLQLPDGILNTNEGFTLSFYAKLSPLSEYGVLFSFGMDECFYLSAMPKPDEKELILLSPCATGGGRSQERSLTPWFPIPANQWFHAAVSFSSGLPSHLTLYIDGKFCGSFEHPRMEASALNHCKECYFGYGVFAPIPLAASFSHIRIFSQVLKAEEIEALFQITPMMRLKLEAKRLEPLFAEPLENIITLPSEGQMGAKIRWRSLTPHVISDCGEFTRPKAKEPALTGALEATFFYDDCQITQVFQCQIKPLPEDFVIARTDAKQVVLPFPKHVTESFTLPLNGEKGSSFQWVSSRPDWLNHQGQLQKRPDRAPEKLTLTLTSSYGSASVTREFPVTILADCCRSLPVREYIPAAPTTDGVPKTQVKPAFIKQLRLTDSGVFYDNQKRCLNYLLFLDPDRMLYNFRKAFGFDTKGAVPPGGWEEPSGLLRGHSTGHYLSALAHAFASTGDCRFRRRADEIITELRRLQKTCHGEPEDFHTDCTPNNAGQSLWSRTPDTWGEGYLSAYSPDQFDLLEKFTPYATIWAPYYTLHKILAGLLDCFLLLQSDEALFCARGIGDWVCRRLSATTKEQRAAMWKLYIAGEYGGINESLAALYKVTGNPAYLKTAQMFDNPPLFDGLIHGRDPLKGIHANQHIPQIIGAMEIFRSTEDVRYYHLAKNFWELTVNRYMYSIGGVGRGENFREADILANHIESGRNCETCATYNMLKLTGMLYQYAPEHSPYMDYYERGLLNHIAASQNPVTKEGALNGVTYMLPIGPGAQKEYSNDYEDFTCCHGTGMENHVRYTEHIYHHGEDDSLYLNLFLPSVYHWEEKGVTLSLEGDFPSESFRLKINTDEPGGTILLNLNIRIPYWCQKTFRVAASNEPLPPMSGDGGYYRINRTFADGDFLTVSTPYALHLCYTNDAYEGYPAASLMYGPLVMTALSASTDWITLKLPPVLEDAFDIQWKKLPTLWYDDLEFIPSYAAHNRPYHTYFKIHLA</sequence>
<dbReference type="Pfam" id="PF20736">
    <property type="entry name" value="Glyco_hydro127M"/>
    <property type="match status" value="1"/>
</dbReference>
<dbReference type="EMBL" id="WUQX01000001">
    <property type="protein sequence ID" value="MXP76039.1"/>
    <property type="molecule type" value="Genomic_DNA"/>
</dbReference>
<evidence type="ECO:0000259" key="1">
    <source>
        <dbReference type="Pfam" id="PF07944"/>
    </source>
</evidence>
<evidence type="ECO:0000259" key="3">
    <source>
        <dbReference type="Pfam" id="PF20736"/>
    </source>
</evidence>
<comment type="caution">
    <text evidence="4">The sequence shown here is derived from an EMBL/GenBank/DDBJ whole genome shotgun (WGS) entry which is preliminary data.</text>
</comment>
<accession>A0A7X3MGN8</accession>
<dbReference type="Pfam" id="PF20578">
    <property type="entry name" value="aBig_2"/>
    <property type="match status" value="2"/>
</dbReference>
<evidence type="ECO:0000259" key="2">
    <source>
        <dbReference type="Pfam" id="PF20578"/>
    </source>
</evidence>
<feature type="domain" description="Atrophied bacterial Ig" evidence="2">
    <location>
        <begin position="337"/>
        <end position="405"/>
    </location>
</feature>
<dbReference type="SUPFAM" id="SSF49899">
    <property type="entry name" value="Concanavalin A-like lectins/glucanases"/>
    <property type="match status" value="1"/>
</dbReference>
<dbReference type="RefSeq" id="WP_159751215.1">
    <property type="nucleotide sequence ID" value="NZ_WUQX01000001.1"/>
</dbReference>